<dbReference type="InterPro" id="IPR036693">
    <property type="entry name" value="TF_LuxR_autoind-bd_dom_sf"/>
</dbReference>
<dbReference type="GO" id="GO:0003677">
    <property type="term" value="F:DNA binding"/>
    <property type="evidence" value="ECO:0007669"/>
    <property type="project" value="UniProtKB-KW"/>
</dbReference>
<sequence length="244" mass="26664">MPERAHPAALIEAFDDVSTRQALSDALGGFCAWSGLPWYALGPLRPAWRFGPESLTNFPAEWRRRYDRAALGRQDPVIAAVTRRVGPVDWREIAESAALTSAEADTLALAAAHGLRGGVSMAVHLPGKRELLVSFAGSQQRRTEPSVTAAAWMVAAQACNCWRRLEPAPPPIATRPLTRRQRECLVLVAQGKSDWDIGQILGLSDQTVHAYIGAIRSRYGSAKRVQLVVRALFEGQLSFDDVLS</sequence>
<feature type="domain" description="HTH luxR-type" evidence="4">
    <location>
        <begin position="170"/>
        <end position="235"/>
    </location>
</feature>
<accession>A0A7X6BDS5</accession>
<evidence type="ECO:0000256" key="3">
    <source>
        <dbReference type="ARBA" id="ARBA00023163"/>
    </source>
</evidence>
<dbReference type="InterPro" id="IPR000792">
    <property type="entry name" value="Tscrpt_reg_LuxR_C"/>
</dbReference>
<protein>
    <submittedName>
        <fullName evidence="5">LuxR family quorum-sensing system transcriptional regulator CciR</fullName>
    </submittedName>
</protein>
<dbReference type="PRINTS" id="PR00038">
    <property type="entry name" value="HTHLUXR"/>
</dbReference>
<comment type="caution">
    <text evidence="5">The sequence shown here is derived from an EMBL/GenBank/DDBJ whole genome shotgun (WGS) entry which is preliminary data.</text>
</comment>
<keyword evidence="2" id="KW-0238">DNA-binding</keyword>
<gene>
    <name evidence="5" type="ORF">GGR89_002928</name>
</gene>
<reference evidence="5 6" key="1">
    <citation type="submission" date="2020-03" db="EMBL/GenBank/DDBJ databases">
        <title>Genomic Encyclopedia of Type Strains, Phase IV (KMG-IV): sequencing the most valuable type-strain genomes for metagenomic binning, comparative biology and taxonomic classification.</title>
        <authorList>
            <person name="Goeker M."/>
        </authorList>
    </citation>
    <scope>NUCLEOTIDE SEQUENCE [LARGE SCALE GENOMIC DNA]</scope>
    <source>
        <strain evidence="5 6">DSM 7225</strain>
    </source>
</reference>
<dbReference type="InterPro" id="IPR005143">
    <property type="entry name" value="TF_LuxR_autoind-bd_dom"/>
</dbReference>
<keyword evidence="3" id="KW-0804">Transcription</keyword>
<dbReference type="Gene3D" id="3.30.450.80">
    <property type="entry name" value="Transcription factor LuxR-like, autoinducer-binding domain"/>
    <property type="match status" value="1"/>
</dbReference>
<dbReference type="SUPFAM" id="SSF46894">
    <property type="entry name" value="C-terminal effector domain of the bipartite response regulators"/>
    <property type="match status" value="1"/>
</dbReference>
<evidence type="ECO:0000313" key="6">
    <source>
        <dbReference type="Proteomes" id="UP000531251"/>
    </source>
</evidence>
<keyword evidence="6" id="KW-1185">Reference proteome</keyword>
<evidence type="ECO:0000259" key="4">
    <source>
        <dbReference type="PROSITE" id="PS50043"/>
    </source>
</evidence>
<dbReference type="CDD" id="cd06170">
    <property type="entry name" value="LuxR_C_like"/>
    <property type="match status" value="1"/>
</dbReference>
<dbReference type="PANTHER" id="PTHR44688:SF16">
    <property type="entry name" value="DNA-BINDING TRANSCRIPTIONAL ACTIVATOR DEVR_DOSR"/>
    <property type="match status" value="1"/>
</dbReference>
<dbReference type="SMART" id="SM00421">
    <property type="entry name" value="HTH_LUXR"/>
    <property type="match status" value="1"/>
</dbReference>
<evidence type="ECO:0000256" key="1">
    <source>
        <dbReference type="ARBA" id="ARBA00023015"/>
    </source>
</evidence>
<dbReference type="GO" id="GO:0006355">
    <property type="term" value="P:regulation of DNA-templated transcription"/>
    <property type="evidence" value="ECO:0007669"/>
    <property type="project" value="InterPro"/>
</dbReference>
<dbReference type="SUPFAM" id="SSF75516">
    <property type="entry name" value="Pheromone-binding domain of LuxR-like quorum-sensing transcription factors"/>
    <property type="match status" value="1"/>
</dbReference>
<name>A0A7X6BDS5_9SPHN</name>
<organism evidence="5 6">
    <name type="scientific">Sphingomonas trueperi</name>
    <dbReference type="NCBI Taxonomy" id="53317"/>
    <lineage>
        <taxon>Bacteria</taxon>
        <taxon>Pseudomonadati</taxon>
        <taxon>Pseudomonadota</taxon>
        <taxon>Alphaproteobacteria</taxon>
        <taxon>Sphingomonadales</taxon>
        <taxon>Sphingomonadaceae</taxon>
        <taxon>Sphingomonas</taxon>
    </lineage>
</organism>
<proteinExistence type="predicted"/>
<dbReference type="AlphaFoldDB" id="A0A7X6BDS5"/>
<dbReference type="Pfam" id="PF00196">
    <property type="entry name" value="GerE"/>
    <property type="match status" value="1"/>
</dbReference>
<keyword evidence="1" id="KW-0805">Transcription regulation</keyword>
<dbReference type="Pfam" id="PF03472">
    <property type="entry name" value="Autoind_bind"/>
    <property type="match status" value="1"/>
</dbReference>
<dbReference type="Gene3D" id="1.10.10.10">
    <property type="entry name" value="Winged helix-like DNA-binding domain superfamily/Winged helix DNA-binding domain"/>
    <property type="match status" value="1"/>
</dbReference>
<evidence type="ECO:0000256" key="2">
    <source>
        <dbReference type="ARBA" id="ARBA00023125"/>
    </source>
</evidence>
<dbReference type="PANTHER" id="PTHR44688">
    <property type="entry name" value="DNA-BINDING TRANSCRIPTIONAL ACTIVATOR DEVR_DOSR"/>
    <property type="match status" value="1"/>
</dbReference>
<dbReference type="Proteomes" id="UP000531251">
    <property type="component" value="Unassembled WGS sequence"/>
</dbReference>
<dbReference type="InterPro" id="IPR036388">
    <property type="entry name" value="WH-like_DNA-bd_sf"/>
</dbReference>
<dbReference type="RefSeq" id="WP_125976693.1">
    <property type="nucleotide sequence ID" value="NZ_BAAADY010000011.1"/>
</dbReference>
<dbReference type="EMBL" id="JAATJB010000009">
    <property type="protein sequence ID" value="NJB98595.1"/>
    <property type="molecule type" value="Genomic_DNA"/>
</dbReference>
<dbReference type="InterPro" id="IPR016032">
    <property type="entry name" value="Sig_transdc_resp-reg_C-effctor"/>
</dbReference>
<dbReference type="PROSITE" id="PS50043">
    <property type="entry name" value="HTH_LUXR_2"/>
    <property type="match status" value="1"/>
</dbReference>
<evidence type="ECO:0000313" key="5">
    <source>
        <dbReference type="EMBL" id="NJB98595.1"/>
    </source>
</evidence>